<dbReference type="Proteomes" id="UP000808349">
    <property type="component" value="Unassembled WGS sequence"/>
</dbReference>
<dbReference type="SUPFAM" id="SSF52172">
    <property type="entry name" value="CheY-like"/>
    <property type="match status" value="1"/>
</dbReference>
<dbReference type="GO" id="GO:0000160">
    <property type="term" value="P:phosphorelay signal transduction system"/>
    <property type="evidence" value="ECO:0007669"/>
    <property type="project" value="InterPro"/>
</dbReference>
<dbReference type="Gene3D" id="3.40.50.2300">
    <property type="match status" value="1"/>
</dbReference>
<feature type="domain" description="Response regulatory" evidence="2">
    <location>
        <begin position="14"/>
        <end position="133"/>
    </location>
</feature>
<dbReference type="SMART" id="SM00448">
    <property type="entry name" value="REC"/>
    <property type="match status" value="1"/>
</dbReference>
<name>A0A9D7S5J6_9BACT</name>
<comment type="caution">
    <text evidence="3">The sequence shown here is derived from an EMBL/GenBank/DDBJ whole genome shotgun (WGS) entry which is preliminary data.</text>
</comment>
<dbReference type="CDD" id="cd00156">
    <property type="entry name" value="REC"/>
    <property type="match status" value="1"/>
</dbReference>
<protein>
    <submittedName>
        <fullName evidence="3">Response regulator</fullName>
    </submittedName>
</protein>
<reference evidence="3 4" key="1">
    <citation type="submission" date="2020-10" db="EMBL/GenBank/DDBJ databases">
        <title>Connecting structure to function with the recovery of over 1000 high-quality activated sludge metagenome-assembled genomes encoding full-length rRNA genes using long-read sequencing.</title>
        <authorList>
            <person name="Singleton C.M."/>
            <person name="Petriglieri F."/>
            <person name="Kristensen J.M."/>
            <person name="Kirkegaard R.H."/>
            <person name="Michaelsen T.Y."/>
            <person name="Andersen M.H."/>
            <person name="Karst S.M."/>
            <person name="Dueholm M.S."/>
            <person name="Nielsen P.H."/>
            <person name="Albertsen M."/>
        </authorList>
    </citation>
    <scope>NUCLEOTIDE SEQUENCE [LARGE SCALE GENOMIC DNA]</scope>
    <source>
        <strain evidence="3">Ribe_18-Q3-R11-54_BAT3C.373</strain>
    </source>
</reference>
<gene>
    <name evidence="3" type="ORF">IPO85_01770</name>
</gene>
<evidence type="ECO:0000259" key="2">
    <source>
        <dbReference type="PROSITE" id="PS50110"/>
    </source>
</evidence>
<comment type="caution">
    <text evidence="1">Lacks conserved residue(s) required for the propagation of feature annotation.</text>
</comment>
<dbReference type="EMBL" id="JADKFW010000004">
    <property type="protein sequence ID" value="MBK9716252.1"/>
    <property type="molecule type" value="Genomic_DNA"/>
</dbReference>
<dbReference type="InterPro" id="IPR001789">
    <property type="entry name" value="Sig_transdc_resp-reg_receiver"/>
</dbReference>
<dbReference type="InterPro" id="IPR011006">
    <property type="entry name" value="CheY-like_superfamily"/>
</dbReference>
<dbReference type="PROSITE" id="PS50110">
    <property type="entry name" value="RESPONSE_REGULATORY"/>
    <property type="match status" value="1"/>
</dbReference>
<proteinExistence type="predicted"/>
<organism evidence="3 4">
    <name type="scientific">Candidatus Defluviibacterium haderslevense</name>
    <dbReference type="NCBI Taxonomy" id="2981993"/>
    <lineage>
        <taxon>Bacteria</taxon>
        <taxon>Pseudomonadati</taxon>
        <taxon>Bacteroidota</taxon>
        <taxon>Saprospiria</taxon>
        <taxon>Saprospirales</taxon>
        <taxon>Saprospiraceae</taxon>
        <taxon>Candidatus Defluviibacterium</taxon>
    </lineage>
</organism>
<evidence type="ECO:0000313" key="4">
    <source>
        <dbReference type="Proteomes" id="UP000808349"/>
    </source>
</evidence>
<evidence type="ECO:0000256" key="1">
    <source>
        <dbReference type="PROSITE-ProRule" id="PRU00169"/>
    </source>
</evidence>
<dbReference type="AlphaFoldDB" id="A0A9D7S5J6"/>
<dbReference type="Pfam" id="PF00072">
    <property type="entry name" value="Response_reg"/>
    <property type="match status" value="1"/>
</dbReference>
<accession>A0A9D7S5J6</accession>
<evidence type="ECO:0000313" key="3">
    <source>
        <dbReference type="EMBL" id="MBK9716252.1"/>
    </source>
</evidence>
<sequence>MLTLRKKQMDQAKKIFIVDDDLELTDSLKNRLLKEVSSDVQIFYTGEECITHLEESPDVIILAYFLNSVHKDAANGMDILQIIKKLKPATHVIMLSSQEHYGIALKTIINGADQYVMKGDDAFDQIIGMINSME</sequence>